<feature type="region of interest" description="Disordered" evidence="10">
    <location>
        <begin position="254"/>
        <end position="280"/>
    </location>
</feature>
<dbReference type="PANTHER" id="PTHR12428">
    <property type="entry name" value="OXA1"/>
    <property type="match status" value="1"/>
</dbReference>
<evidence type="ECO:0000256" key="5">
    <source>
        <dbReference type="ARBA" id="ARBA00022927"/>
    </source>
</evidence>
<keyword evidence="6 11" id="KW-1133">Transmembrane helix</keyword>
<dbReference type="GO" id="GO:0032977">
    <property type="term" value="F:membrane insertase activity"/>
    <property type="evidence" value="ECO:0007669"/>
    <property type="project" value="InterPro"/>
</dbReference>
<dbReference type="EMBL" id="AP025523">
    <property type="protein sequence ID" value="BDE08298.1"/>
    <property type="molecule type" value="Genomic_DNA"/>
</dbReference>
<evidence type="ECO:0000256" key="4">
    <source>
        <dbReference type="ARBA" id="ARBA00022692"/>
    </source>
</evidence>
<name>A0AAN1XZL8_UNVUL</name>
<keyword evidence="5" id="KW-0653">Protein transport</keyword>
<feature type="domain" description="Membrane insertase YidC/Oxa/ALB C-terminal" evidence="12">
    <location>
        <begin position="29"/>
        <end position="223"/>
    </location>
</feature>
<dbReference type="CDD" id="cd20070">
    <property type="entry name" value="5TM_YidC_Alb3"/>
    <property type="match status" value="1"/>
</dbReference>
<dbReference type="Proteomes" id="UP001317532">
    <property type="component" value="Chromosome"/>
</dbReference>
<reference evidence="13 14" key="1">
    <citation type="journal article" date="2022" name="ISME Commun">
        <title>Vulcanimicrobium alpinus gen. nov. sp. nov., the first cultivated representative of the candidate phylum 'Eremiobacterota', is a metabolically versatile aerobic anoxygenic phototroph.</title>
        <authorList>
            <person name="Yabe S."/>
            <person name="Muto K."/>
            <person name="Abe K."/>
            <person name="Yokota A."/>
            <person name="Staudigel H."/>
            <person name="Tebo B.M."/>
        </authorList>
    </citation>
    <scope>NUCLEOTIDE SEQUENCE [LARGE SCALE GENOMIC DNA]</scope>
    <source>
        <strain evidence="13 14">WC8-2</strain>
    </source>
</reference>
<dbReference type="RefSeq" id="WP_317995813.1">
    <property type="nucleotide sequence ID" value="NZ_AP025523.1"/>
</dbReference>
<evidence type="ECO:0000313" key="13">
    <source>
        <dbReference type="EMBL" id="BDE08298.1"/>
    </source>
</evidence>
<dbReference type="GO" id="GO:0015031">
    <property type="term" value="P:protein transport"/>
    <property type="evidence" value="ECO:0007669"/>
    <property type="project" value="UniProtKB-KW"/>
</dbReference>
<evidence type="ECO:0000256" key="8">
    <source>
        <dbReference type="ARBA" id="ARBA00023186"/>
    </source>
</evidence>
<dbReference type="Pfam" id="PF02096">
    <property type="entry name" value="60KD_IMP"/>
    <property type="match status" value="1"/>
</dbReference>
<dbReference type="InterPro" id="IPR047196">
    <property type="entry name" value="YidC_ALB_C"/>
</dbReference>
<feature type="transmembrane region" description="Helical" evidence="11">
    <location>
        <begin position="181"/>
        <end position="199"/>
    </location>
</feature>
<feature type="transmembrane region" description="Helical" evidence="11">
    <location>
        <begin position="94"/>
        <end position="115"/>
    </location>
</feature>
<evidence type="ECO:0000256" key="10">
    <source>
        <dbReference type="SAM" id="MobiDB-lite"/>
    </source>
</evidence>
<evidence type="ECO:0000256" key="6">
    <source>
        <dbReference type="ARBA" id="ARBA00022989"/>
    </source>
</evidence>
<sequence length="280" mass="31069">MLLAANFLDPLVHALSGMLTALHAVIPSYGWALIVLALLVRVVMWPLSDIQFRSMAEMQKIQPLMKQLQAKYKSDPQALNAATMALYKEHKVNPLAGCVPLLIQFPILIGLFWAIQAQNETFKTEHWLWIGSSISHALPSVFANNLAEPDIFLLVLYVISMYFTVRYGSPPSSDPQQAQTQKIMAFISPAMIAFFGFKYRWASALYIYWLATNVFTVAQQYVMFRRHGLIGNRSGAAVLAAPEPAVAVAAQAKAANGKSGDGAAARNGKRAYRPKKRTRR</sequence>
<dbReference type="NCBIfam" id="TIGR03592">
    <property type="entry name" value="yidC_oxa1_cterm"/>
    <property type="match status" value="1"/>
</dbReference>
<dbReference type="InterPro" id="IPR028055">
    <property type="entry name" value="YidC/Oxa/ALB_C"/>
</dbReference>
<feature type="transmembrane region" description="Helical" evidence="11">
    <location>
        <begin position="20"/>
        <end position="44"/>
    </location>
</feature>
<keyword evidence="8" id="KW-0143">Chaperone</keyword>
<evidence type="ECO:0000256" key="9">
    <source>
        <dbReference type="RuleBase" id="RU003945"/>
    </source>
</evidence>
<evidence type="ECO:0000256" key="2">
    <source>
        <dbReference type="ARBA" id="ARBA00022448"/>
    </source>
</evidence>
<proteinExistence type="inferred from homology"/>
<dbReference type="InterPro" id="IPR001708">
    <property type="entry name" value="YidC/ALB3/OXA1/COX18"/>
</dbReference>
<feature type="transmembrane region" description="Helical" evidence="11">
    <location>
        <begin position="151"/>
        <end position="169"/>
    </location>
</feature>
<gene>
    <name evidence="13" type="ORF">WPS_35740</name>
</gene>
<dbReference type="PANTHER" id="PTHR12428:SF65">
    <property type="entry name" value="CYTOCHROME C OXIDASE ASSEMBLY PROTEIN COX18, MITOCHONDRIAL"/>
    <property type="match status" value="1"/>
</dbReference>
<keyword evidence="4 9" id="KW-0812">Transmembrane</keyword>
<evidence type="ECO:0000256" key="1">
    <source>
        <dbReference type="ARBA" id="ARBA00004651"/>
    </source>
</evidence>
<feature type="compositionally biased region" description="Basic residues" evidence="10">
    <location>
        <begin position="267"/>
        <end position="280"/>
    </location>
</feature>
<evidence type="ECO:0000256" key="11">
    <source>
        <dbReference type="SAM" id="Phobius"/>
    </source>
</evidence>
<dbReference type="GO" id="GO:0051205">
    <property type="term" value="P:protein insertion into membrane"/>
    <property type="evidence" value="ECO:0007669"/>
    <property type="project" value="TreeGrafter"/>
</dbReference>
<keyword evidence="7 11" id="KW-0472">Membrane</keyword>
<evidence type="ECO:0000259" key="12">
    <source>
        <dbReference type="Pfam" id="PF02096"/>
    </source>
</evidence>
<keyword evidence="2" id="KW-0813">Transport</keyword>
<evidence type="ECO:0000313" key="14">
    <source>
        <dbReference type="Proteomes" id="UP001317532"/>
    </source>
</evidence>
<keyword evidence="14" id="KW-1185">Reference proteome</keyword>
<keyword evidence="3" id="KW-1003">Cell membrane</keyword>
<protein>
    <submittedName>
        <fullName evidence="13">Sporulation protein</fullName>
    </submittedName>
</protein>
<organism evidence="13 14">
    <name type="scientific">Vulcanimicrobium alpinum</name>
    <dbReference type="NCBI Taxonomy" id="3016050"/>
    <lineage>
        <taxon>Bacteria</taxon>
        <taxon>Bacillati</taxon>
        <taxon>Vulcanimicrobiota</taxon>
        <taxon>Vulcanimicrobiia</taxon>
        <taxon>Vulcanimicrobiales</taxon>
        <taxon>Vulcanimicrobiaceae</taxon>
        <taxon>Vulcanimicrobium</taxon>
    </lineage>
</organism>
<evidence type="ECO:0000256" key="7">
    <source>
        <dbReference type="ARBA" id="ARBA00023136"/>
    </source>
</evidence>
<evidence type="ECO:0000256" key="3">
    <source>
        <dbReference type="ARBA" id="ARBA00022475"/>
    </source>
</evidence>
<comment type="subcellular location">
    <subcellularLocation>
        <location evidence="1">Cell membrane</location>
        <topology evidence="1">Multi-pass membrane protein</topology>
    </subcellularLocation>
    <subcellularLocation>
        <location evidence="9">Membrane</location>
        <topology evidence="9">Multi-pass membrane protein</topology>
    </subcellularLocation>
</comment>
<dbReference type="GO" id="GO:0005886">
    <property type="term" value="C:plasma membrane"/>
    <property type="evidence" value="ECO:0007669"/>
    <property type="project" value="UniProtKB-SubCell"/>
</dbReference>
<accession>A0AAN1XZL8</accession>
<dbReference type="KEGG" id="vab:WPS_35740"/>
<dbReference type="AlphaFoldDB" id="A0AAN1XZL8"/>
<comment type="similarity">
    <text evidence="9">Belongs to the OXA1/ALB3/YidC family.</text>
</comment>